<accession>A0A1G2L2N2</accession>
<dbReference type="EMBL" id="MHQO01000063">
    <property type="protein sequence ID" value="OHA05002.1"/>
    <property type="molecule type" value="Genomic_DNA"/>
</dbReference>
<sequence>MPENDSFNKLPFLFREGRVEISFSSQGKPLLAFHFCGDDFQRVTANKMKIRYVNAGDPMILFFCPECGFNTRASFFEDRTPNERIEVVQYSLETAANKSWEKRGRACLS</sequence>
<dbReference type="Proteomes" id="UP000177982">
    <property type="component" value="Unassembled WGS sequence"/>
</dbReference>
<dbReference type="AlphaFoldDB" id="A0A1G2L2N2"/>
<proteinExistence type="predicted"/>
<name>A0A1G2L2N2_9BACT</name>
<reference evidence="1 2" key="1">
    <citation type="journal article" date="2016" name="Nat. Commun.">
        <title>Thousands of microbial genomes shed light on interconnected biogeochemical processes in an aquifer system.</title>
        <authorList>
            <person name="Anantharaman K."/>
            <person name="Brown C.T."/>
            <person name="Hug L.A."/>
            <person name="Sharon I."/>
            <person name="Castelle C.J."/>
            <person name="Probst A.J."/>
            <person name="Thomas B.C."/>
            <person name="Singh A."/>
            <person name="Wilkins M.J."/>
            <person name="Karaoz U."/>
            <person name="Brodie E.L."/>
            <person name="Williams K.H."/>
            <person name="Hubbard S.S."/>
            <person name="Banfield J.F."/>
        </authorList>
    </citation>
    <scope>NUCLEOTIDE SEQUENCE [LARGE SCALE GENOMIC DNA]</scope>
</reference>
<evidence type="ECO:0000313" key="2">
    <source>
        <dbReference type="Proteomes" id="UP000177982"/>
    </source>
</evidence>
<gene>
    <name evidence="1" type="ORF">A2934_01250</name>
</gene>
<organism evidence="1 2">
    <name type="scientific">Candidatus Sungbacteria bacterium RIFCSPLOWO2_01_FULL_47_10</name>
    <dbReference type="NCBI Taxonomy" id="1802276"/>
    <lineage>
        <taxon>Bacteria</taxon>
        <taxon>Candidatus Sungiibacteriota</taxon>
    </lineage>
</organism>
<evidence type="ECO:0000313" key="1">
    <source>
        <dbReference type="EMBL" id="OHA05002.1"/>
    </source>
</evidence>
<protein>
    <submittedName>
        <fullName evidence="1">Uncharacterized protein</fullName>
    </submittedName>
</protein>
<comment type="caution">
    <text evidence="1">The sequence shown here is derived from an EMBL/GenBank/DDBJ whole genome shotgun (WGS) entry which is preliminary data.</text>
</comment>